<dbReference type="Proteomes" id="UP000654123">
    <property type="component" value="Unassembled WGS sequence"/>
</dbReference>
<dbReference type="CDD" id="cd02440">
    <property type="entry name" value="AdoMet_MTases"/>
    <property type="match status" value="1"/>
</dbReference>
<evidence type="ECO:0000313" key="3">
    <source>
        <dbReference type="Proteomes" id="UP000654123"/>
    </source>
</evidence>
<feature type="domain" description="Methyltransferase type 11" evidence="1">
    <location>
        <begin position="48"/>
        <end position="152"/>
    </location>
</feature>
<dbReference type="Pfam" id="PF08241">
    <property type="entry name" value="Methyltransf_11"/>
    <property type="match status" value="1"/>
</dbReference>
<organism evidence="2 3">
    <name type="scientific">Streptomyces roseolilacinus</name>
    <dbReference type="NCBI Taxonomy" id="66904"/>
    <lineage>
        <taxon>Bacteria</taxon>
        <taxon>Bacillati</taxon>
        <taxon>Actinomycetota</taxon>
        <taxon>Actinomycetes</taxon>
        <taxon>Kitasatosporales</taxon>
        <taxon>Streptomycetaceae</taxon>
        <taxon>Streptomyces</taxon>
    </lineage>
</organism>
<gene>
    <name evidence="2" type="ORF">GCM10010249_21770</name>
</gene>
<dbReference type="InterPro" id="IPR013216">
    <property type="entry name" value="Methyltransf_11"/>
</dbReference>
<accession>A0A918AYR5</accession>
<sequence length="283" mass="29519">MRQEAFLRRFHAERPGVTGEAMARGTGPDGRSSYTMLRDLVHGARAVLDLGCGNGVLLESFAGEPEAAGGAGGAGRVLAGVDLSAEALAAARGRAGVPAGAVLVRGRGQRLPFADGTFDACVSHMALMLMGDVEQVAAEVARVLAPGGVFACVVGGGAVAGGGDAYERFLRLVRSAVDALPAERRIPRLGDPRTRTREGLDALLRAAGFGPVAWRTVPLRLDGTVEDVWRTVSCLYDLEPLPAPDAAALREAFLAEVARITGPDGRVPCVMRLHLSRAVLPPR</sequence>
<dbReference type="Gene3D" id="3.40.50.150">
    <property type="entry name" value="Vaccinia Virus protein VP39"/>
    <property type="match status" value="1"/>
</dbReference>
<comment type="caution">
    <text evidence="2">The sequence shown here is derived from an EMBL/GenBank/DDBJ whole genome shotgun (WGS) entry which is preliminary data.</text>
</comment>
<dbReference type="PANTHER" id="PTHR43591">
    <property type="entry name" value="METHYLTRANSFERASE"/>
    <property type="match status" value="1"/>
</dbReference>
<name>A0A918AYR5_9ACTN</name>
<protein>
    <recommendedName>
        <fullName evidence="1">Methyltransferase type 11 domain-containing protein</fullName>
    </recommendedName>
</protein>
<reference evidence="2" key="1">
    <citation type="journal article" date="2014" name="Int. J. Syst. Evol. Microbiol.">
        <title>Complete genome sequence of Corynebacterium casei LMG S-19264T (=DSM 44701T), isolated from a smear-ripened cheese.</title>
        <authorList>
            <consortium name="US DOE Joint Genome Institute (JGI-PGF)"/>
            <person name="Walter F."/>
            <person name="Albersmeier A."/>
            <person name="Kalinowski J."/>
            <person name="Ruckert C."/>
        </authorList>
    </citation>
    <scope>NUCLEOTIDE SEQUENCE</scope>
    <source>
        <strain evidence="2">JCM 4335</strain>
    </source>
</reference>
<reference evidence="2" key="2">
    <citation type="submission" date="2020-09" db="EMBL/GenBank/DDBJ databases">
        <authorList>
            <person name="Sun Q."/>
            <person name="Ohkuma M."/>
        </authorList>
    </citation>
    <scope>NUCLEOTIDE SEQUENCE</scope>
    <source>
        <strain evidence="2">JCM 4335</strain>
    </source>
</reference>
<keyword evidence="3" id="KW-1185">Reference proteome</keyword>
<dbReference type="InterPro" id="IPR029063">
    <property type="entry name" value="SAM-dependent_MTases_sf"/>
</dbReference>
<dbReference type="PANTHER" id="PTHR43591:SF24">
    <property type="entry name" value="2-METHOXY-6-POLYPRENYL-1,4-BENZOQUINOL METHYLASE, MITOCHONDRIAL"/>
    <property type="match status" value="1"/>
</dbReference>
<proteinExistence type="predicted"/>
<dbReference type="SUPFAM" id="SSF53335">
    <property type="entry name" value="S-adenosyl-L-methionine-dependent methyltransferases"/>
    <property type="match status" value="1"/>
</dbReference>
<evidence type="ECO:0000259" key="1">
    <source>
        <dbReference type="Pfam" id="PF08241"/>
    </source>
</evidence>
<dbReference type="GO" id="GO:0008757">
    <property type="term" value="F:S-adenosylmethionine-dependent methyltransferase activity"/>
    <property type="evidence" value="ECO:0007669"/>
    <property type="project" value="InterPro"/>
</dbReference>
<dbReference type="EMBL" id="BMSV01000004">
    <property type="protein sequence ID" value="GGQ03163.1"/>
    <property type="molecule type" value="Genomic_DNA"/>
</dbReference>
<dbReference type="AlphaFoldDB" id="A0A918AYR5"/>
<evidence type="ECO:0000313" key="2">
    <source>
        <dbReference type="EMBL" id="GGQ03163.1"/>
    </source>
</evidence>